<evidence type="ECO:0008006" key="4">
    <source>
        <dbReference type="Google" id="ProtNLM"/>
    </source>
</evidence>
<feature type="compositionally biased region" description="Low complexity" evidence="1">
    <location>
        <begin position="289"/>
        <end position="304"/>
    </location>
</feature>
<feature type="compositionally biased region" description="Low complexity" evidence="1">
    <location>
        <begin position="248"/>
        <end position="263"/>
    </location>
</feature>
<dbReference type="AlphaFoldDB" id="A0A1G6X3E8"/>
<feature type="compositionally biased region" description="Gly residues" evidence="1">
    <location>
        <begin position="305"/>
        <end position="330"/>
    </location>
</feature>
<dbReference type="EMBL" id="FMYH01000010">
    <property type="protein sequence ID" value="SDD71917.1"/>
    <property type="molecule type" value="Genomic_DNA"/>
</dbReference>
<keyword evidence="3" id="KW-1185">Reference proteome</keyword>
<dbReference type="STRING" id="1814289.SAMN05216410_0062"/>
<feature type="region of interest" description="Disordered" evidence="1">
    <location>
        <begin position="202"/>
        <end position="330"/>
    </location>
</feature>
<reference evidence="2 3" key="1">
    <citation type="submission" date="2016-09" db="EMBL/GenBank/DDBJ databases">
        <authorList>
            <person name="Capua I."/>
            <person name="De Benedictis P."/>
            <person name="Joannis T."/>
            <person name="Lombin L.H."/>
            <person name="Cattoli G."/>
        </authorList>
    </citation>
    <scope>NUCLEOTIDE SEQUENCE [LARGE SCALE GENOMIC DNA]</scope>
    <source>
        <strain evidence="2 3">ISLP-3</strain>
    </source>
</reference>
<evidence type="ECO:0000313" key="2">
    <source>
        <dbReference type="EMBL" id="SDD71917.1"/>
    </source>
</evidence>
<feature type="compositionally biased region" description="Gly residues" evidence="1">
    <location>
        <begin position="429"/>
        <end position="440"/>
    </location>
</feature>
<feature type="region of interest" description="Disordered" evidence="1">
    <location>
        <begin position="429"/>
        <end position="490"/>
    </location>
</feature>
<name>A0A1G6X3E8_9MICO</name>
<dbReference type="Proteomes" id="UP000199039">
    <property type="component" value="Unassembled WGS sequence"/>
</dbReference>
<proteinExistence type="predicted"/>
<evidence type="ECO:0000313" key="3">
    <source>
        <dbReference type="Proteomes" id="UP000199039"/>
    </source>
</evidence>
<organism evidence="2 3">
    <name type="scientific">Sanguibacter gelidistatuariae</name>
    <dbReference type="NCBI Taxonomy" id="1814289"/>
    <lineage>
        <taxon>Bacteria</taxon>
        <taxon>Bacillati</taxon>
        <taxon>Actinomycetota</taxon>
        <taxon>Actinomycetes</taxon>
        <taxon>Micrococcales</taxon>
        <taxon>Sanguibacteraceae</taxon>
        <taxon>Sanguibacter</taxon>
    </lineage>
</organism>
<accession>A0A1G6X3E8</accession>
<evidence type="ECO:0000256" key="1">
    <source>
        <dbReference type="SAM" id="MobiDB-lite"/>
    </source>
</evidence>
<sequence length="490" mass="46790">MMTPGNNESVLQNVETKGLGEYRWDEGAFLGASQQIEDLANVLKTIAANPGWEAESATAASEALNATSNKLLTHADTILEVMTIVDTVKTSVSGARTAYELLPSAVVYEKVVRPPMLGELGQQPRPWENPAGSPDQWTPVTNPARDEAAATALSKLNADMTAAIESAANIQERLNAAPIVDPSGAGSGVQAAAERVPRSYNDDVEPYEWSHPNLAGVDPTTPGSGLPGGSMPGPGSSITPGYPGGPGTYHPSPGSGSDPGYPGADLGTAVPGGNPGASDSGSSGGSNSGGKVSVDGGSTGTIPGVSGGGGGAILSTGWPGGGSGGGGTQIGGQSGLSGSIAGVGAVGGSALAGGAGLLTARAGSGGLAGALTGPMGGAGSANGAAGARGLSGGLSGSVTGAGPRAAGGSGVPGVSGAGAGGSNAVMGGGGMGGGAGGAGKSGRKRSSGGFVVPGLEDEEEATELGWAARAGSRSQVVAPAVVDEDDSDTW</sequence>
<gene>
    <name evidence="2" type="ORF">SAMN05216410_0062</name>
</gene>
<dbReference type="RefSeq" id="WP_093186380.1">
    <property type="nucleotide sequence ID" value="NZ_FMYH01000010.1"/>
</dbReference>
<protein>
    <recommendedName>
        <fullName evidence="4">PPE family protein</fullName>
    </recommendedName>
</protein>